<keyword evidence="4" id="KW-1185">Reference proteome</keyword>
<dbReference type="EMBL" id="JAXOVC010000016">
    <property type="protein sequence ID" value="KAK4493624.1"/>
    <property type="molecule type" value="Genomic_DNA"/>
</dbReference>
<reference evidence="3" key="2">
    <citation type="submission" date="2023-10" db="EMBL/GenBank/DDBJ databases">
        <authorList>
            <person name="Van Westerhoven A."/>
        </authorList>
    </citation>
    <scope>NUCLEOTIDE SEQUENCE</scope>
    <source>
        <strain evidence="3">P124</strain>
    </source>
</reference>
<organism evidence="3 4">
    <name type="scientific">Zasmidium cellare</name>
    <name type="common">Wine cellar mold</name>
    <name type="synonym">Racodium cellare</name>
    <dbReference type="NCBI Taxonomy" id="395010"/>
    <lineage>
        <taxon>Eukaryota</taxon>
        <taxon>Fungi</taxon>
        <taxon>Dikarya</taxon>
        <taxon>Ascomycota</taxon>
        <taxon>Pezizomycotina</taxon>
        <taxon>Dothideomycetes</taxon>
        <taxon>Dothideomycetidae</taxon>
        <taxon>Mycosphaerellales</taxon>
        <taxon>Mycosphaerellaceae</taxon>
        <taxon>Zasmidium</taxon>
    </lineage>
</organism>
<feature type="domain" description="Heterokaryon incompatibility" evidence="1">
    <location>
        <begin position="50"/>
        <end position="206"/>
    </location>
</feature>
<dbReference type="PANTHER" id="PTHR24148">
    <property type="entry name" value="ANKYRIN REPEAT DOMAIN-CONTAINING PROTEIN 39 HOMOLOG-RELATED"/>
    <property type="match status" value="1"/>
</dbReference>
<reference evidence="3 4" key="1">
    <citation type="journal article" date="2023" name="G3 (Bethesda)">
        <title>A chromosome-level genome assembly of Zasmidium syzygii isolated from banana leaves.</title>
        <authorList>
            <person name="van Westerhoven A.C."/>
            <person name="Mehrabi R."/>
            <person name="Talebi R."/>
            <person name="Steentjes M.B.F."/>
            <person name="Corcolon B."/>
            <person name="Chong P.A."/>
            <person name="Kema G.H.J."/>
            <person name="Seidl M.F."/>
        </authorList>
    </citation>
    <scope>NUCLEOTIDE SEQUENCE [LARGE SCALE GENOMIC DNA]</scope>
    <source>
        <strain evidence="3 4">P124</strain>
    </source>
</reference>
<evidence type="ECO:0000313" key="2">
    <source>
        <dbReference type="EMBL" id="KAK4493624.1"/>
    </source>
</evidence>
<dbReference type="Pfam" id="PF06985">
    <property type="entry name" value="HET"/>
    <property type="match status" value="1"/>
</dbReference>
<evidence type="ECO:0000313" key="3">
    <source>
        <dbReference type="EMBL" id="KAK4494986.1"/>
    </source>
</evidence>
<accession>A0ABR0E0N1</accession>
<dbReference type="PANTHER" id="PTHR24148:SF64">
    <property type="entry name" value="HETEROKARYON INCOMPATIBILITY DOMAIN-CONTAINING PROTEIN"/>
    <property type="match status" value="1"/>
</dbReference>
<dbReference type="EMBL" id="JAXOVC010000013">
    <property type="protein sequence ID" value="KAK4494986.1"/>
    <property type="molecule type" value="Genomic_DNA"/>
</dbReference>
<proteinExistence type="predicted"/>
<sequence>MSMKPDYTPLDATKQQIRLLRVHPGSPYDNDDTVQCDMFVADLQDPELEYDALSYCWGDPNPQQTILVHNREVEIGPSLESALRHLRYPDCELIIWADALCIDQSNTAEKNHQVGQMGLVYSGAQTVHVWLGEGRFKKEIPYDLLRQWRKLVMMDAEPSTSDEIASEIGPLDDIPALVEACRTAEAATIVGIYCSQYWKRTWVFQEIALAKHAVVHYGHHQVVLGQLVQWKDEFKTISRQYLRPQFDRRGVVDFELTSAIGGNEMKKNAGKLLRHTYRTSDMRDTELSLSLLGSDMHEMLRILENLHFRPNSTDCLAFKIAKALYRHAATDPRDKVYGISGFFNGKLTRTCELIEADYTKSLEAVWTDFARYLVEENSAFGILQLSGWDSAVQPQEFLLPSWVPKWMAAAAEQGPILRMLPKDEKLVVESACSDRTSLWVRGKWVDQIDKKLTLPNSLGTELKTLEGRPGGDFLTDFPPGCHLPDGTPRLRGLLFLLTELTSDLDIDGLEGIALFSLVDEVITTSDHSETDVKSMRQLLISDVKSDDMAAEDFEVDVKASDDTWINRVTNFWRLRLEGSCVFMTKSGKLGIGSCKIQSGDCVYLLEPDDAPFVLSALTDQDGHTRRYANVGHCPGLDYSNTAMSHQAATVWVKTTPQRSWIETCLSHEKMRRFRNSTSALGLLRPWCLFDYGVGLPAKRREYTDIEIR</sequence>
<dbReference type="InterPro" id="IPR052895">
    <property type="entry name" value="HetReg/Transcr_Mod"/>
</dbReference>
<name>A0ABR0E0N1_ZASCE</name>
<evidence type="ECO:0000313" key="4">
    <source>
        <dbReference type="Proteomes" id="UP001305779"/>
    </source>
</evidence>
<comment type="caution">
    <text evidence="3">The sequence shown here is derived from an EMBL/GenBank/DDBJ whole genome shotgun (WGS) entry which is preliminary data.</text>
</comment>
<gene>
    <name evidence="3" type="ORF">PRZ48_014342</name>
    <name evidence="2" type="ORF">PRZ48_015291</name>
</gene>
<dbReference type="InterPro" id="IPR010730">
    <property type="entry name" value="HET"/>
</dbReference>
<protein>
    <recommendedName>
        <fullName evidence="1">Heterokaryon incompatibility domain-containing protein</fullName>
    </recommendedName>
</protein>
<dbReference type="Proteomes" id="UP001305779">
    <property type="component" value="Unassembled WGS sequence"/>
</dbReference>
<evidence type="ECO:0000259" key="1">
    <source>
        <dbReference type="Pfam" id="PF06985"/>
    </source>
</evidence>